<keyword evidence="5" id="KW-1185">Reference proteome</keyword>
<evidence type="ECO:0000256" key="1">
    <source>
        <dbReference type="PROSITE-ProRule" id="PRU00285"/>
    </source>
</evidence>
<dbReference type="CDD" id="cd06464">
    <property type="entry name" value="ACD_sHsps-like"/>
    <property type="match status" value="1"/>
</dbReference>
<evidence type="ECO:0000259" key="3">
    <source>
        <dbReference type="PROSITE" id="PS01031"/>
    </source>
</evidence>
<accession>A0ABS7XGR1</accession>
<dbReference type="InterPro" id="IPR008978">
    <property type="entry name" value="HSP20-like_chaperone"/>
</dbReference>
<evidence type="ECO:0000313" key="4">
    <source>
        <dbReference type="EMBL" id="MBZ9778118.1"/>
    </source>
</evidence>
<dbReference type="InterPro" id="IPR031107">
    <property type="entry name" value="Small_HSP"/>
</dbReference>
<evidence type="ECO:0000313" key="5">
    <source>
        <dbReference type="Proteomes" id="UP001199314"/>
    </source>
</evidence>
<sequence>MIPTRYANQEVSLLDRLFNNDMFNRDFSETNTTLPSVNIKENEDKFSVEMAVPGFNKNDFNIELNNNDLTISSERKEENEHTEGERYTRKEFSYQSFRRSFTLPNTVDGEKISAEYKNGVLHVDIPKREEAKPRPPKQIAIK</sequence>
<evidence type="ECO:0000256" key="2">
    <source>
        <dbReference type="RuleBase" id="RU003616"/>
    </source>
</evidence>
<gene>
    <name evidence="4" type="ORF">LB452_04195</name>
</gene>
<comment type="caution">
    <text evidence="4">The sequence shown here is derived from an EMBL/GenBank/DDBJ whole genome shotgun (WGS) entry which is preliminary data.</text>
</comment>
<protein>
    <submittedName>
        <fullName evidence="4">Hsp20/alpha crystallin family protein</fullName>
    </submittedName>
</protein>
<reference evidence="5" key="1">
    <citation type="submission" date="2023-07" db="EMBL/GenBank/DDBJ databases">
        <title>Novel species isolated from saline lakes on Tibetan Plateau.</title>
        <authorList>
            <person name="Lu H."/>
        </authorList>
    </citation>
    <scope>NUCLEOTIDE SEQUENCE [LARGE SCALE GENOMIC DNA]</scope>
    <source>
        <strain evidence="5">CAK8W</strain>
    </source>
</reference>
<dbReference type="Gene3D" id="2.60.40.790">
    <property type="match status" value="1"/>
</dbReference>
<dbReference type="SUPFAM" id="SSF49764">
    <property type="entry name" value="HSP20-like chaperones"/>
    <property type="match status" value="1"/>
</dbReference>
<dbReference type="InterPro" id="IPR002068">
    <property type="entry name" value="A-crystallin/Hsp20_dom"/>
</dbReference>
<dbReference type="PROSITE" id="PS01031">
    <property type="entry name" value="SHSP"/>
    <property type="match status" value="1"/>
</dbReference>
<feature type="domain" description="SHSP" evidence="3">
    <location>
        <begin position="28"/>
        <end position="142"/>
    </location>
</feature>
<proteinExistence type="inferred from homology"/>
<dbReference type="PANTHER" id="PTHR11527">
    <property type="entry name" value="HEAT-SHOCK PROTEIN 20 FAMILY MEMBER"/>
    <property type="match status" value="1"/>
</dbReference>
<dbReference type="RefSeq" id="WP_224460476.1">
    <property type="nucleotide sequence ID" value="NZ_JAIQZE010000003.1"/>
</dbReference>
<name>A0ABS7XGR1_9FLAO</name>
<organism evidence="4 5">
    <name type="scientific">Psychroflexus longus</name>
    <dbReference type="NCBI Taxonomy" id="2873596"/>
    <lineage>
        <taxon>Bacteria</taxon>
        <taxon>Pseudomonadati</taxon>
        <taxon>Bacteroidota</taxon>
        <taxon>Flavobacteriia</taxon>
        <taxon>Flavobacteriales</taxon>
        <taxon>Flavobacteriaceae</taxon>
        <taxon>Psychroflexus</taxon>
    </lineage>
</organism>
<comment type="similarity">
    <text evidence="1 2">Belongs to the small heat shock protein (HSP20) family.</text>
</comment>
<dbReference type="Proteomes" id="UP001199314">
    <property type="component" value="Unassembled WGS sequence"/>
</dbReference>
<dbReference type="EMBL" id="JAIQZE010000003">
    <property type="protein sequence ID" value="MBZ9778118.1"/>
    <property type="molecule type" value="Genomic_DNA"/>
</dbReference>
<dbReference type="Pfam" id="PF00011">
    <property type="entry name" value="HSP20"/>
    <property type="match status" value="1"/>
</dbReference>